<dbReference type="EMBL" id="JBFDAA010000007">
    <property type="protein sequence ID" value="KAL1131048.1"/>
    <property type="molecule type" value="Genomic_DNA"/>
</dbReference>
<dbReference type="AlphaFoldDB" id="A0ABD0Z4N1"/>
<proteinExistence type="predicted"/>
<sequence length="271" mass="31030">MIESDQVQLFELDAEPLRMLRIWEAKRRKPFPSRRVPLQKTRHYNKMTVEVYAIRNVQRGLKGIGDEVTPATGDRRRSPQRGQIRAEMRAELKSPLNLTIKTDHKPLVWIERLEETSARVSRWKETMAAYDFEMVHTKGSENVVAGCLSRQGNALEAEENTTRGSWRAGWVKVTDSQRRTPKNRGASNPFPKRYRQGMRVLTMLDMATEFLFAKCLSRRTGQAVKEGILELCGTVGIPKTLTSEPGTEFTNRLVRAIICELNDDITNRTGQ</sequence>
<dbReference type="InterPro" id="IPR036397">
    <property type="entry name" value="RNaseH_sf"/>
</dbReference>
<comment type="caution">
    <text evidence="2">The sequence shown here is derived from an EMBL/GenBank/DDBJ whole genome shotgun (WGS) entry which is preliminary data.</text>
</comment>
<organism evidence="2 3">
    <name type="scientific">Ranatra chinensis</name>
    <dbReference type="NCBI Taxonomy" id="642074"/>
    <lineage>
        <taxon>Eukaryota</taxon>
        <taxon>Metazoa</taxon>
        <taxon>Ecdysozoa</taxon>
        <taxon>Arthropoda</taxon>
        <taxon>Hexapoda</taxon>
        <taxon>Insecta</taxon>
        <taxon>Pterygota</taxon>
        <taxon>Neoptera</taxon>
        <taxon>Paraneoptera</taxon>
        <taxon>Hemiptera</taxon>
        <taxon>Heteroptera</taxon>
        <taxon>Panheteroptera</taxon>
        <taxon>Nepomorpha</taxon>
        <taxon>Nepidae</taxon>
        <taxon>Ranatrinae</taxon>
        <taxon>Ranatra</taxon>
    </lineage>
</organism>
<gene>
    <name evidence="2" type="ORF">AAG570_012285</name>
</gene>
<evidence type="ECO:0000256" key="1">
    <source>
        <dbReference type="SAM" id="MobiDB-lite"/>
    </source>
</evidence>
<evidence type="ECO:0000313" key="2">
    <source>
        <dbReference type="EMBL" id="KAL1131048.1"/>
    </source>
</evidence>
<reference evidence="2 3" key="1">
    <citation type="submission" date="2024-07" db="EMBL/GenBank/DDBJ databases">
        <title>Chromosome-level genome assembly of the water stick insect Ranatra chinensis (Heteroptera: Nepidae).</title>
        <authorList>
            <person name="Liu X."/>
        </authorList>
    </citation>
    <scope>NUCLEOTIDE SEQUENCE [LARGE SCALE GENOMIC DNA]</scope>
    <source>
        <strain evidence="2">Cailab_2021Rc</strain>
        <tissue evidence="2">Muscle</tissue>
    </source>
</reference>
<dbReference type="Gene3D" id="3.30.420.10">
    <property type="entry name" value="Ribonuclease H-like superfamily/Ribonuclease H"/>
    <property type="match status" value="1"/>
</dbReference>
<dbReference type="PANTHER" id="PTHR37984:SF5">
    <property type="entry name" value="PROTEIN NYNRIN-LIKE"/>
    <property type="match status" value="1"/>
</dbReference>
<evidence type="ECO:0000313" key="3">
    <source>
        <dbReference type="Proteomes" id="UP001558652"/>
    </source>
</evidence>
<feature type="region of interest" description="Disordered" evidence="1">
    <location>
        <begin position="64"/>
        <end position="83"/>
    </location>
</feature>
<keyword evidence="3" id="KW-1185">Reference proteome</keyword>
<dbReference type="SUPFAM" id="SSF53098">
    <property type="entry name" value="Ribonuclease H-like"/>
    <property type="match status" value="1"/>
</dbReference>
<protein>
    <recommendedName>
        <fullName evidence="4">Reverse transcriptase</fullName>
    </recommendedName>
</protein>
<dbReference type="PANTHER" id="PTHR37984">
    <property type="entry name" value="PROTEIN CBG26694"/>
    <property type="match status" value="1"/>
</dbReference>
<evidence type="ECO:0008006" key="4">
    <source>
        <dbReference type="Google" id="ProtNLM"/>
    </source>
</evidence>
<accession>A0ABD0Z4N1</accession>
<dbReference type="InterPro" id="IPR050951">
    <property type="entry name" value="Retrovirus_Pol_polyprotein"/>
</dbReference>
<dbReference type="Proteomes" id="UP001558652">
    <property type="component" value="Unassembled WGS sequence"/>
</dbReference>
<name>A0ABD0Z4N1_9HEMI</name>
<dbReference type="InterPro" id="IPR012337">
    <property type="entry name" value="RNaseH-like_sf"/>
</dbReference>